<sequence length="672" mass="72981">MTIAWARGRTPVRGTILHLAAVLVVGAALPLVLAAGILDAQAQEAPALRIDDQVPAIRFDGVIAGDPESGVEAPLQSEARVWEQYVGRTLPAVLMPLGDADRAVGVMDKGQLTNVTSNFGLLSNFHYFAPAMHWPLSASDVEQYCFGLGLLVATEDNVIESFTSQAGAEGDWSPVDGALGMYHSGIDTVADGTPLMATSDRPLSWPLANGERYWPGPFRIDPSTGLEVEGEFSADRDLFCVYNDADNALGPLGFEVRQLAYSYGRSYAEDFLFFDFTIIRTEGTALEDLYIGYFADFRVDFDFLDYLGGFDTTIDGDTLPDFFYYWDVGGTPDPPWTSVGVIGLGVLATPEDRGITDFHYFDHSSPHTTDEAIWPIFSSDTTDPDIDPSQYFHGGNVRFDDLSLLPDIFPGGRAIDFFLSTGPCTLAVGDTVRSAIVVVAGQDTADLFANLAMAQQMFENAYQGPGPPPSPDLHAVAGDGSVTLYWDSSPEMSRDQQSGEYDFEGYKLYRSGDRGTSWGDPVTDAEGNLIGYVPIAQFDLVDGIFGVDPVVNQWLGDETGLRHTFIDSDVINGVEYWYSVTSYDQGDPETSLQSFESSRGRSEQELNTVAVVPGARASNYIEGAASDPELFGGECDSWFDVEVIDPEALTGHKYEVTFIDTGTVVLLDTLGL</sequence>
<reference evidence="1 2" key="1">
    <citation type="journal article" date="2015" name="Microbiome">
        <title>Genomic resolution of linkages in carbon, nitrogen, and sulfur cycling among widespread estuary sediment bacteria.</title>
        <authorList>
            <person name="Baker B.J."/>
            <person name="Lazar C.S."/>
            <person name="Teske A.P."/>
            <person name="Dick G.J."/>
        </authorList>
    </citation>
    <scope>NUCLEOTIDE SEQUENCE [LARGE SCALE GENOMIC DNA]</scope>
    <source>
        <strain evidence="1">SM1_40</strain>
    </source>
</reference>
<feature type="non-terminal residue" evidence="1">
    <location>
        <position position="672"/>
    </location>
</feature>
<name>A0A0S8JAL8_UNCT6</name>
<accession>A0A0S8JAL8</accession>
<dbReference type="Proteomes" id="UP000051035">
    <property type="component" value="Unassembled WGS sequence"/>
</dbReference>
<evidence type="ECO:0000313" key="2">
    <source>
        <dbReference type="Proteomes" id="UP000051035"/>
    </source>
</evidence>
<organism evidence="1 2">
    <name type="scientific">candidate division TA06 bacterium SM1_40</name>
    <dbReference type="NCBI Taxonomy" id="1703773"/>
    <lineage>
        <taxon>Bacteria</taxon>
        <taxon>Bacteria division TA06</taxon>
    </lineage>
</organism>
<comment type="caution">
    <text evidence="1">The sequence shown here is derived from an EMBL/GenBank/DDBJ whole genome shotgun (WGS) entry which is preliminary data.</text>
</comment>
<dbReference type="InterPro" id="IPR013783">
    <property type="entry name" value="Ig-like_fold"/>
</dbReference>
<dbReference type="AlphaFoldDB" id="A0A0S8JAL8"/>
<dbReference type="Gene3D" id="2.60.40.10">
    <property type="entry name" value="Immunoglobulins"/>
    <property type="match status" value="1"/>
</dbReference>
<proteinExistence type="predicted"/>
<dbReference type="EMBL" id="LJVA01000179">
    <property type="protein sequence ID" value="KPL05821.1"/>
    <property type="molecule type" value="Genomic_DNA"/>
</dbReference>
<evidence type="ECO:0008006" key="3">
    <source>
        <dbReference type="Google" id="ProtNLM"/>
    </source>
</evidence>
<gene>
    <name evidence="1" type="ORF">AMJ71_10775</name>
</gene>
<protein>
    <recommendedName>
        <fullName evidence="3">Fibronectin type-III domain-containing protein</fullName>
    </recommendedName>
</protein>
<evidence type="ECO:0000313" key="1">
    <source>
        <dbReference type="EMBL" id="KPL05821.1"/>
    </source>
</evidence>